<keyword evidence="2 5" id="KW-0853">WD repeat</keyword>
<dbReference type="GO" id="GO:0032040">
    <property type="term" value="C:small-subunit processome"/>
    <property type="evidence" value="ECO:0007669"/>
    <property type="project" value="TreeGrafter"/>
</dbReference>
<dbReference type="InterPro" id="IPR039241">
    <property type="entry name" value="Rrp9-like"/>
</dbReference>
<comment type="subcellular location">
    <subcellularLocation>
        <location evidence="1">Nucleus</location>
    </subcellularLocation>
</comment>
<dbReference type="PROSITE" id="PS50294">
    <property type="entry name" value="WD_REPEATS_REGION"/>
    <property type="match status" value="2"/>
</dbReference>
<dbReference type="PANTHER" id="PTHR19865:SF0">
    <property type="entry name" value="U3 SMALL NUCLEOLAR RNA-INTERACTING PROTEIN 2"/>
    <property type="match status" value="1"/>
</dbReference>
<keyword evidence="6" id="KW-1133">Transmembrane helix</keyword>
<evidence type="ECO:0000313" key="7">
    <source>
        <dbReference type="EMBL" id="OMJ75328.1"/>
    </source>
</evidence>
<keyword evidence="8" id="KW-1185">Reference proteome</keyword>
<feature type="transmembrane region" description="Helical" evidence="6">
    <location>
        <begin position="313"/>
        <end position="332"/>
    </location>
</feature>
<dbReference type="InterPro" id="IPR036322">
    <property type="entry name" value="WD40_repeat_dom_sf"/>
</dbReference>
<evidence type="ECO:0000256" key="6">
    <source>
        <dbReference type="SAM" id="Phobius"/>
    </source>
</evidence>
<keyword evidence="4" id="KW-0539">Nucleus</keyword>
<dbReference type="GO" id="GO:0034511">
    <property type="term" value="F:U3 snoRNA binding"/>
    <property type="evidence" value="ECO:0007669"/>
    <property type="project" value="InterPro"/>
</dbReference>
<dbReference type="Pfam" id="PF00400">
    <property type="entry name" value="WD40"/>
    <property type="match status" value="5"/>
</dbReference>
<dbReference type="InterPro" id="IPR015943">
    <property type="entry name" value="WD40/YVTN_repeat-like_dom_sf"/>
</dbReference>
<feature type="repeat" description="WD" evidence="5">
    <location>
        <begin position="264"/>
        <end position="299"/>
    </location>
</feature>
<dbReference type="SUPFAM" id="SSF50978">
    <property type="entry name" value="WD40 repeat-like"/>
    <property type="match status" value="1"/>
</dbReference>
<protein>
    <submittedName>
        <fullName evidence="7">Uncharacterized protein</fullName>
    </submittedName>
</protein>
<dbReference type="CDD" id="cd00200">
    <property type="entry name" value="WD40"/>
    <property type="match status" value="1"/>
</dbReference>
<keyword evidence="6" id="KW-0472">Membrane</keyword>
<dbReference type="InterPro" id="IPR001680">
    <property type="entry name" value="WD40_rpt"/>
</dbReference>
<dbReference type="PANTHER" id="PTHR19865">
    <property type="entry name" value="U3 SMALL NUCLEOLAR RNA INTERACTING PROTEIN 2"/>
    <property type="match status" value="1"/>
</dbReference>
<dbReference type="OrthoDB" id="1068471at2759"/>
<evidence type="ECO:0000313" key="8">
    <source>
        <dbReference type="Proteomes" id="UP000187209"/>
    </source>
</evidence>
<evidence type="ECO:0000256" key="2">
    <source>
        <dbReference type="ARBA" id="ARBA00022574"/>
    </source>
</evidence>
<comment type="caution">
    <text evidence="7">The sequence shown here is derived from an EMBL/GenBank/DDBJ whole genome shotgun (WGS) entry which is preliminary data.</text>
</comment>
<evidence type="ECO:0000256" key="4">
    <source>
        <dbReference type="ARBA" id="ARBA00023242"/>
    </source>
</evidence>
<reference evidence="7 8" key="1">
    <citation type="submission" date="2016-11" db="EMBL/GenBank/DDBJ databases">
        <title>The macronuclear genome of Stentor coeruleus: a giant cell with tiny introns.</title>
        <authorList>
            <person name="Slabodnick M."/>
            <person name="Ruby J.G."/>
            <person name="Reiff S.B."/>
            <person name="Swart E.C."/>
            <person name="Gosai S."/>
            <person name="Prabakaran S."/>
            <person name="Witkowska E."/>
            <person name="Larue G.E."/>
            <person name="Fisher S."/>
            <person name="Freeman R.M."/>
            <person name="Gunawardena J."/>
            <person name="Chu W."/>
            <person name="Stover N.A."/>
            <person name="Gregory B.D."/>
            <person name="Nowacki M."/>
            <person name="Derisi J."/>
            <person name="Roy S.W."/>
            <person name="Marshall W.F."/>
            <person name="Sood P."/>
        </authorList>
    </citation>
    <scope>NUCLEOTIDE SEQUENCE [LARGE SCALE GENOMIC DNA]</scope>
    <source>
        <strain evidence="7">WM001</strain>
    </source>
</reference>
<keyword evidence="3" id="KW-0677">Repeat</keyword>
<sequence>MQLKLKQSNFIEISSRGSSQCLNPDNSLLIVGTREGILIKINLNTNSIERQELTDLGSIWFLVTLNSSEFYACGASGTICLFSFDIILKSKLAVHTDEVNCIALSKNKNFLFSVSDDKKVIQWNLAQKSSETIYEHNSSIYSVALCNNFKYVAFGCVDNEIIVYSLENRAIVKRINEINDRIWCLTFTPNNKFLISGDEDQNITFFEYGTWNILMGIKGHNSRVRALDISSDSRVLVTSSLDTTIKLWDLKDVKNGVVKELLKLEGHSDWVKGSIFSNDNKKVYSIGDDCKVGVWTIENLANECPRSSSEYNWLYIVGGFIICIGIIIAFKLKNS</sequence>
<feature type="repeat" description="WD" evidence="5">
    <location>
        <begin position="217"/>
        <end position="251"/>
    </location>
</feature>
<dbReference type="Gene3D" id="2.130.10.10">
    <property type="entry name" value="YVTN repeat-like/Quinoprotein amine dehydrogenase"/>
    <property type="match status" value="2"/>
</dbReference>
<organism evidence="7 8">
    <name type="scientific">Stentor coeruleus</name>
    <dbReference type="NCBI Taxonomy" id="5963"/>
    <lineage>
        <taxon>Eukaryota</taxon>
        <taxon>Sar</taxon>
        <taxon>Alveolata</taxon>
        <taxon>Ciliophora</taxon>
        <taxon>Postciliodesmatophora</taxon>
        <taxon>Heterotrichea</taxon>
        <taxon>Heterotrichida</taxon>
        <taxon>Stentoridae</taxon>
        <taxon>Stentor</taxon>
    </lineage>
</organism>
<keyword evidence="6" id="KW-0812">Transmembrane</keyword>
<evidence type="ECO:0000256" key="3">
    <source>
        <dbReference type="ARBA" id="ARBA00022737"/>
    </source>
</evidence>
<accession>A0A1R2BEX2</accession>
<feature type="repeat" description="WD" evidence="5">
    <location>
        <begin position="92"/>
        <end position="133"/>
    </location>
</feature>
<gene>
    <name evidence="7" type="ORF">SteCoe_25564</name>
</gene>
<proteinExistence type="predicted"/>
<dbReference type="AlphaFoldDB" id="A0A1R2BEX2"/>
<name>A0A1R2BEX2_9CILI</name>
<dbReference type="Proteomes" id="UP000187209">
    <property type="component" value="Unassembled WGS sequence"/>
</dbReference>
<dbReference type="PROSITE" id="PS50082">
    <property type="entry name" value="WD_REPEATS_2"/>
    <property type="match status" value="3"/>
</dbReference>
<dbReference type="EMBL" id="MPUH01000697">
    <property type="protein sequence ID" value="OMJ75328.1"/>
    <property type="molecule type" value="Genomic_DNA"/>
</dbReference>
<evidence type="ECO:0000256" key="5">
    <source>
        <dbReference type="PROSITE-ProRule" id="PRU00221"/>
    </source>
</evidence>
<dbReference type="InterPro" id="IPR019775">
    <property type="entry name" value="WD40_repeat_CS"/>
</dbReference>
<evidence type="ECO:0000256" key="1">
    <source>
        <dbReference type="ARBA" id="ARBA00004123"/>
    </source>
</evidence>
<dbReference type="PROSITE" id="PS00678">
    <property type="entry name" value="WD_REPEATS_1"/>
    <property type="match status" value="1"/>
</dbReference>
<dbReference type="SMART" id="SM00320">
    <property type="entry name" value="WD40"/>
    <property type="match status" value="6"/>
</dbReference>